<evidence type="ECO:0000313" key="11">
    <source>
        <dbReference type="EMBL" id="KKN60536.1"/>
    </source>
</evidence>
<dbReference type="EMBL" id="LAZR01000693">
    <property type="protein sequence ID" value="KKN60536.1"/>
    <property type="molecule type" value="Genomic_DNA"/>
</dbReference>
<evidence type="ECO:0000256" key="6">
    <source>
        <dbReference type="ARBA" id="ARBA00023004"/>
    </source>
</evidence>
<dbReference type="GO" id="GO:0046872">
    <property type="term" value="F:metal ion binding"/>
    <property type="evidence" value="ECO:0007669"/>
    <property type="project" value="UniProtKB-KW"/>
</dbReference>
<proteinExistence type="predicted"/>
<feature type="transmembrane region" description="Helical" evidence="8">
    <location>
        <begin position="387"/>
        <end position="406"/>
    </location>
</feature>
<feature type="coiled-coil region" evidence="7">
    <location>
        <begin position="296"/>
        <end position="323"/>
    </location>
</feature>
<dbReference type="AlphaFoldDB" id="A0A0F9UH22"/>
<evidence type="ECO:0000256" key="8">
    <source>
        <dbReference type="SAM" id="Phobius"/>
    </source>
</evidence>
<accession>A0A0F9UH22</accession>
<dbReference type="Pfam" id="PF09699">
    <property type="entry name" value="Paired_CXXCH_1"/>
    <property type="match status" value="1"/>
</dbReference>
<dbReference type="InterPro" id="IPR036280">
    <property type="entry name" value="Multihaem_cyt_sf"/>
</dbReference>
<evidence type="ECO:0000259" key="10">
    <source>
        <dbReference type="Pfam" id="PF14537"/>
    </source>
</evidence>
<reference evidence="11" key="1">
    <citation type="journal article" date="2015" name="Nature">
        <title>Complex archaea that bridge the gap between prokaryotes and eukaryotes.</title>
        <authorList>
            <person name="Spang A."/>
            <person name="Saw J.H."/>
            <person name="Jorgensen S.L."/>
            <person name="Zaremba-Niedzwiedzka K."/>
            <person name="Martijn J."/>
            <person name="Lind A.E."/>
            <person name="van Eijk R."/>
            <person name="Schleper C."/>
            <person name="Guy L."/>
            <person name="Ettema T.J."/>
        </authorList>
    </citation>
    <scope>NUCLEOTIDE SEQUENCE</scope>
</reference>
<evidence type="ECO:0000256" key="5">
    <source>
        <dbReference type="ARBA" id="ARBA00022982"/>
    </source>
</evidence>
<comment type="caution">
    <text evidence="11">The sequence shown here is derived from an EMBL/GenBank/DDBJ whole genome shotgun (WGS) entry which is preliminary data.</text>
</comment>
<feature type="domain" description="Tetrahaem cytochrome" evidence="10">
    <location>
        <begin position="51"/>
        <end position="170"/>
    </location>
</feature>
<name>A0A0F9UH22_9ZZZZ</name>
<dbReference type="Pfam" id="PF14537">
    <property type="entry name" value="Cytochrom_c3_2"/>
    <property type="match status" value="1"/>
</dbReference>
<keyword evidence="2" id="KW-0813">Transport</keyword>
<evidence type="ECO:0000256" key="4">
    <source>
        <dbReference type="ARBA" id="ARBA00022723"/>
    </source>
</evidence>
<keyword evidence="8" id="KW-0812">Transmembrane</keyword>
<dbReference type="SUPFAM" id="SSF48695">
    <property type="entry name" value="Multiheme cytochromes"/>
    <property type="match status" value="1"/>
</dbReference>
<keyword evidence="8" id="KW-0472">Membrane</keyword>
<keyword evidence="3" id="KW-0349">Heme</keyword>
<organism evidence="11">
    <name type="scientific">marine sediment metagenome</name>
    <dbReference type="NCBI Taxonomy" id="412755"/>
    <lineage>
        <taxon>unclassified sequences</taxon>
        <taxon>metagenomes</taxon>
        <taxon>ecological metagenomes</taxon>
    </lineage>
</organism>
<keyword evidence="8" id="KW-1133">Transmembrane helix</keyword>
<dbReference type="Gene3D" id="3.90.10.10">
    <property type="entry name" value="Cytochrome C3"/>
    <property type="match status" value="2"/>
</dbReference>
<comment type="subcellular location">
    <subcellularLocation>
        <location evidence="1">Cell envelope</location>
    </subcellularLocation>
</comment>
<dbReference type="GO" id="GO:0030313">
    <property type="term" value="C:cell envelope"/>
    <property type="evidence" value="ECO:0007669"/>
    <property type="project" value="UniProtKB-SubCell"/>
</dbReference>
<keyword evidence="7" id="KW-0175">Coiled coil</keyword>
<dbReference type="InterPro" id="IPR012286">
    <property type="entry name" value="Tetrahaem_cytochrome"/>
</dbReference>
<evidence type="ECO:0000256" key="2">
    <source>
        <dbReference type="ARBA" id="ARBA00022448"/>
    </source>
</evidence>
<sequence length="418" mass="47191">MRKIINLLSIFFLAISIFSLSLYAQKNYCIECHQELEDELLAPVETFEKDIHQQFGLSCADCHGGNPAEEDIDLAKDKSFKGSPKRSQIPEFCASCHSDSSYMRRFNPSIRVDQLDIYWTSEHGQLLKKGDTKVALCTDCHAAHGIQTSTHPKSWTFPWNIPQTCSRCHSDKDYMKDYKIPTKQWDDYKESVHAHALFEKKDLSAPVCNDCHGNHGATPPEITSIAFVCRQCHPSAGELFSQSPHKEVYDEMGISECEACHGNHKILPPSDEMLGTGEKAVCIQCHEPDSEPYQIASQMKEKLDAFIKKIRHAENLLEQADRQGVEVSEPKFRLTEANTILIMVRNLTHSLSLVEIEEKIEEGKKVVAEVTSAGEAALREAKFRKKGLIIATCFIFLLSIALFLKIKQITKKTPYKSA</sequence>
<evidence type="ECO:0000256" key="3">
    <source>
        <dbReference type="ARBA" id="ARBA00022617"/>
    </source>
</evidence>
<keyword evidence="5" id="KW-0249">Electron transport</keyword>
<protein>
    <submittedName>
        <fullName evidence="11">Uncharacterized protein</fullName>
    </submittedName>
</protein>
<gene>
    <name evidence="11" type="ORF">LCGC14_0531150</name>
</gene>
<evidence type="ECO:0000256" key="7">
    <source>
        <dbReference type="SAM" id="Coils"/>
    </source>
</evidence>
<dbReference type="InterPro" id="IPR010177">
    <property type="entry name" value="Paired_CXXCH_1"/>
</dbReference>
<feature type="domain" description="Doubled CXXCH motif" evidence="9">
    <location>
        <begin position="256"/>
        <end position="289"/>
    </location>
</feature>
<keyword evidence="6" id="KW-0408">Iron</keyword>
<evidence type="ECO:0000259" key="9">
    <source>
        <dbReference type="Pfam" id="PF09699"/>
    </source>
</evidence>
<keyword evidence="4" id="KW-0479">Metal-binding</keyword>
<evidence type="ECO:0000256" key="1">
    <source>
        <dbReference type="ARBA" id="ARBA00004196"/>
    </source>
</evidence>